<dbReference type="PANTHER" id="PTHR33990">
    <property type="entry name" value="PROTEIN YJDN-RELATED"/>
    <property type="match status" value="1"/>
</dbReference>
<dbReference type="Gene3D" id="3.30.720.100">
    <property type="match status" value="1"/>
</dbReference>
<accession>A0ABV5J6C8</accession>
<comment type="caution">
    <text evidence="2">The sequence shown here is derived from an EMBL/GenBank/DDBJ whole genome shotgun (WGS) entry which is preliminary data.</text>
</comment>
<name>A0ABV5J6C8_9BACT</name>
<dbReference type="Pfam" id="PF06983">
    <property type="entry name" value="3-dmu-9_3-mt"/>
    <property type="match status" value="2"/>
</dbReference>
<protein>
    <submittedName>
        <fullName evidence="2">VOC family protein</fullName>
    </submittedName>
</protein>
<organism evidence="2 3">
    <name type="scientific">Echinicola jeungdonensis</name>
    <dbReference type="NCBI Taxonomy" id="709343"/>
    <lineage>
        <taxon>Bacteria</taxon>
        <taxon>Pseudomonadati</taxon>
        <taxon>Bacteroidota</taxon>
        <taxon>Cytophagia</taxon>
        <taxon>Cytophagales</taxon>
        <taxon>Cyclobacteriaceae</taxon>
        <taxon>Echinicola</taxon>
    </lineage>
</organism>
<dbReference type="Gene3D" id="3.10.180.10">
    <property type="entry name" value="2,3-Dihydroxybiphenyl 1,2-Dioxygenase, domain 1"/>
    <property type="match status" value="1"/>
</dbReference>
<feature type="domain" description="PhnB-like" evidence="1">
    <location>
        <begin position="2"/>
        <end position="130"/>
    </location>
</feature>
<proteinExistence type="predicted"/>
<dbReference type="Proteomes" id="UP001589654">
    <property type="component" value="Unassembled WGS sequence"/>
</dbReference>
<keyword evidence="3" id="KW-1185">Reference proteome</keyword>
<dbReference type="EMBL" id="JBHMEW010000060">
    <property type="protein sequence ID" value="MFB9212379.1"/>
    <property type="molecule type" value="Genomic_DNA"/>
</dbReference>
<dbReference type="RefSeq" id="WP_290248259.1">
    <property type="nucleotide sequence ID" value="NZ_JAUFQT010000001.1"/>
</dbReference>
<evidence type="ECO:0000313" key="2">
    <source>
        <dbReference type="EMBL" id="MFB9212379.1"/>
    </source>
</evidence>
<gene>
    <name evidence="2" type="ORF">ACFFUR_11235</name>
</gene>
<dbReference type="CDD" id="cd06588">
    <property type="entry name" value="PhnB_like"/>
    <property type="match status" value="2"/>
</dbReference>
<reference evidence="2 3" key="1">
    <citation type="submission" date="2024-09" db="EMBL/GenBank/DDBJ databases">
        <authorList>
            <person name="Sun Q."/>
            <person name="Mori K."/>
        </authorList>
    </citation>
    <scope>NUCLEOTIDE SEQUENCE [LARGE SCALE GENOMIC DNA]</scope>
    <source>
        <strain evidence="2 3">CECT 7682</strain>
    </source>
</reference>
<dbReference type="SUPFAM" id="SSF54593">
    <property type="entry name" value="Glyoxalase/Bleomycin resistance protein/Dihydroxybiphenyl dioxygenase"/>
    <property type="match status" value="2"/>
</dbReference>
<evidence type="ECO:0000259" key="1">
    <source>
        <dbReference type="Pfam" id="PF06983"/>
    </source>
</evidence>
<dbReference type="Gene3D" id="3.30.720.110">
    <property type="match status" value="1"/>
</dbReference>
<sequence length="300" mass="34521">MQKITPCLWFDENAAEAVNFYISALKNSKKGKAAYYDNASYEASEKQKGNFLTQEFTLEGHNFLALNAGPQFKFNPSISFFVNCSSTAEVDELWQKLKENGSILMPLGQYPFSKRYGWLQDQFGLSWQIMEVGEEKATQKIIPNLLFVGDQYGKAEEAMEFYTGIFEDSNIGHIYRYEKEEAPDQEGKIKYADFHLANQEFIAMESALSHQFSFNEAVSFIVNCQTQKEIDFYWNKLSAFPDSEQCGWLKDKFGVSWQVVPTVLPELLNDPDKEKAEKAMQAMMQMKKLEIKKLKEAFNS</sequence>
<dbReference type="PANTHER" id="PTHR33990:SF4">
    <property type="entry name" value="PHNB-LIKE DOMAIN-CONTAINING PROTEIN"/>
    <property type="match status" value="1"/>
</dbReference>
<feature type="domain" description="PhnB-like" evidence="1">
    <location>
        <begin position="139"/>
        <end position="260"/>
    </location>
</feature>
<evidence type="ECO:0000313" key="3">
    <source>
        <dbReference type="Proteomes" id="UP001589654"/>
    </source>
</evidence>
<dbReference type="InterPro" id="IPR028973">
    <property type="entry name" value="PhnB-like"/>
</dbReference>
<dbReference type="InterPro" id="IPR029068">
    <property type="entry name" value="Glyas_Bleomycin-R_OHBP_Dase"/>
</dbReference>